<dbReference type="STRING" id="225164.V4CAT1"/>
<keyword evidence="5 7" id="KW-1133">Transmembrane helix</keyword>
<evidence type="ECO:0000313" key="9">
    <source>
        <dbReference type="Proteomes" id="UP000030746"/>
    </source>
</evidence>
<dbReference type="Gene3D" id="2.60.40.1660">
    <property type="entry name" value="Na, k-atpase alpha subunit"/>
    <property type="match status" value="1"/>
</dbReference>
<evidence type="ECO:0000256" key="4">
    <source>
        <dbReference type="ARBA" id="ARBA00022968"/>
    </source>
</evidence>
<dbReference type="GO" id="GO:0030007">
    <property type="term" value="P:intracellular potassium ion homeostasis"/>
    <property type="evidence" value="ECO:0007669"/>
    <property type="project" value="TreeGrafter"/>
</dbReference>
<dbReference type="KEGG" id="lgi:LOTGIDRAFT_231250"/>
<evidence type="ECO:0000256" key="1">
    <source>
        <dbReference type="ARBA" id="ARBA00004606"/>
    </source>
</evidence>
<evidence type="ECO:0000256" key="5">
    <source>
        <dbReference type="ARBA" id="ARBA00022989"/>
    </source>
</evidence>
<dbReference type="OMA" id="DEHTPTY"/>
<dbReference type="CTD" id="20248525"/>
<dbReference type="Proteomes" id="UP000030746">
    <property type="component" value="Unassembled WGS sequence"/>
</dbReference>
<dbReference type="InterPro" id="IPR038702">
    <property type="entry name" value="Na/K_ATPase_sub_beta_sf"/>
</dbReference>
<evidence type="ECO:0000256" key="2">
    <source>
        <dbReference type="ARBA" id="ARBA00005876"/>
    </source>
</evidence>
<evidence type="ECO:0008006" key="10">
    <source>
        <dbReference type="Google" id="ProtNLM"/>
    </source>
</evidence>
<keyword evidence="3 7" id="KW-0812">Transmembrane</keyword>
<dbReference type="Pfam" id="PF00287">
    <property type="entry name" value="Na_K-ATPase"/>
    <property type="match status" value="1"/>
</dbReference>
<dbReference type="EMBL" id="KB201205">
    <property type="protein sequence ID" value="ESO98924.1"/>
    <property type="molecule type" value="Genomic_DNA"/>
</dbReference>
<comment type="subcellular location">
    <subcellularLocation>
        <location evidence="1">Membrane</location>
        <topology evidence="1">Single-pass type II membrane protein</topology>
    </subcellularLocation>
</comment>
<accession>V4CAT1</accession>
<keyword evidence="6 7" id="KW-0472">Membrane</keyword>
<dbReference type="GO" id="GO:0001671">
    <property type="term" value="F:ATPase activator activity"/>
    <property type="evidence" value="ECO:0007669"/>
    <property type="project" value="TreeGrafter"/>
</dbReference>
<proteinExistence type="inferred from homology"/>
<dbReference type="GeneID" id="20248525"/>
<keyword evidence="9" id="KW-1185">Reference proteome</keyword>
<protein>
    <recommendedName>
        <fullName evidence="10">Sodium/potassium-transporting ATPase subunit beta</fullName>
    </recommendedName>
</protein>
<comment type="similarity">
    <text evidence="2">Belongs to the X(+)/potassium ATPases subunit beta family.</text>
</comment>
<dbReference type="GO" id="GO:0006883">
    <property type="term" value="P:intracellular sodium ion homeostasis"/>
    <property type="evidence" value="ECO:0007669"/>
    <property type="project" value="TreeGrafter"/>
</dbReference>
<gene>
    <name evidence="8" type="ORF">LOTGIDRAFT_231250</name>
</gene>
<organism evidence="8 9">
    <name type="scientific">Lottia gigantea</name>
    <name type="common">Giant owl limpet</name>
    <dbReference type="NCBI Taxonomy" id="225164"/>
    <lineage>
        <taxon>Eukaryota</taxon>
        <taxon>Metazoa</taxon>
        <taxon>Spiralia</taxon>
        <taxon>Lophotrochozoa</taxon>
        <taxon>Mollusca</taxon>
        <taxon>Gastropoda</taxon>
        <taxon>Patellogastropoda</taxon>
        <taxon>Lottioidea</taxon>
        <taxon>Lottiidae</taxon>
        <taxon>Lottia</taxon>
    </lineage>
</organism>
<evidence type="ECO:0000313" key="8">
    <source>
        <dbReference type="EMBL" id="ESO98924.1"/>
    </source>
</evidence>
<dbReference type="PANTHER" id="PTHR11523">
    <property type="entry name" value="SODIUM/POTASSIUM-DEPENDENT ATPASE BETA SUBUNIT"/>
    <property type="match status" value="1"/>
</dbReference>
<keyword evidence="4" id="KW-0735">Signal-anchor</keyword>
<feature type="transmembrane region" description="Helical" evidence="7">
    <location>
        <begin position="62"/>
        <end position="91"/>
    </location>
</feature>
<reference evidence="8 9" key="1">
    <citation type="journal article" date="2013" name="Nature">
        <title>Insights into bilaterian evolution from three spiralian genomes.</title>
        <authorList>
            <person name="Simakov O."/>
            <person name="Marletaz F."/>
            <person name="Cho S.J."/>
            <person name="Edsinger-Gonzales E."/>
            <person name="Havlak P."/>
            <person name="Hellsten U."/>
            <person name="Kuo D.H."/>
            <person name="Larsson T."/>
            <person name="Lv J."/>
            <person name="Arendt D."/>
            <person name="Savage R."/>
            <person name="Osoegawa K."/>
            <person name="de Jong P."/>
            <person name="Grimwood J."/>
            <person name="Chapman J.A."/>
            <person name="Shapiro H."/>
            <person name="Aerts A."/>
            <person name="Otillar R.P."/>
            <person name="Terry A.Y."/>
            <person name="Boore J.L."/>
            <person name="Grigoriev I.V."/>
            <person name="Lindberg D.R."/>
            <person name="Seaver E.C."/>
            <person name="Weisblat D.A."/>
            <person name="Putnam N.H."/>
            <person name="Rokhsar D.S."/>
        </authorList>
    </citation>
    <scope>NUCLEOTIDE SEQUENCE [LARGE SCALE GENOMIC DNA]</scope>
</reference>
<dbReference type="PANTHER" id="PTHR11523:SF28">
    <property type="entry name" value="NA_K-ATPASE BETA SUBUNIT ISOFORM 4-RELATED"/>
    <property type="match status" value="1"/>
</dbReference>
<evidence type="ECO:0000256" key="3">
    <source>
        <dbReference type="ARBA" id="ARBA00022692"/>
    </source>
</evidence>
<dbReference type="OrthoDB" id="5912413at2759"/>
<name>V4CAT1_LOTGI</name>
<dbReference type="GO" id="GO:0036376">
    <property type="term" value="P:sodium ion export across plasma membrane"/>
    <property type="evidence" value="ECO:0007669"/>
    <property type="project" value="TreeGrafter"/>
</dbReference>
<sequence length="273" mass="31979">MASSYRTPSLSASSYFPDYTSTVGTVVERPSLHDRMKDVREFFYHVDNNGRSRIFGKRADDFFLSFIFHVVIILVCLALLTAKMAIFYVVLDWNYPTYNGTESILQTPGLTFRPQPNSMSTVIRFVKGDTTTYAHYLDHMEAYLRYYENEKQQGENYMDCSEIRERRRENLNKVCRFNVEWLGADCVKQQNFGFDDGQPCVLLKLNKIYGWEPEEYPDDLTIPDSIRDHWNTWSITVTCEGENAADKENIGTLYYFPPNGFHFKYYPYLNQQG</sequence>
<dbReference type="HOGENOM" id="CLU_057702_0_0_1"/>
<dbReference type="InterPro" id="IPR000402">
    <property type="entry name" value="Na/K_ATPase_sub_beta"/>
</dbReference>
<dbReference type="RefSeq" id="XP_009050547.1">
    <property type="nucleotide sequence ID" value="XM_009052299.1"/>
</dbReference>
<evidence type="ECO:0000256" key="7">
    <source>
        <dbReference type="SAM" id="Phobius"/>
    </source>
</evidence>
<dbReference type="AlphaFoldDB" id="V4CAT1"/>
<dbReference type="GO" id="GO:1990573">
    <property type="term" value="P:potassium ion import across plasma membrane"/>
    <property type="evidence" value="ECO:0007669"/>
    <property type="project" value="TreeGrafter"/>
</dbReference>
<feature type="non-terminal residue" evidence="8">
    <location>
        <position position="273"/>
    </location>
</feature>
<dbReference type="GO" id="GO:0005890">
    <property type="term" value="C:sodium:potassium-exchanging ATPase complex"/>
    <property type="evidence" value="ECO:0007669"/>
    <property type="project" value="InterPro"/>
</dbReference>
<evidence type="ECO:0000256" key="6">
    <source>
        <dbReference type="ARBA" id="ARBA00023136"/>
    </source>
</evidence>